<dbReference type="eggNOG" id="ENOG502RY6S">
    <property type="taxonomic scope" value="Eukaryota"/>
</dbReference>
<evidence type="ECO:0000256" key="1">
    <source>
        <dbReference type="SAM" id="MobiDB-lite"/>
    </source>
</evidence>
<keyword evidence="3" id="KW-1185">Reference proteome</keyword>
<protein>
    <submittedName>
        <fullName evidence="2">Uncharacterized protein</fullName>
    </submittedName>
</protein>
<reference evidence="2 3" key="1">
    <citation type="journal article" date="2007" name="Proc. Natl. Acad. Sci. U.S.A.">
        <title>Independent sorting-out of thousands of duplicated gene pairs in two yeast species descended from a whole-genome duplication.</title>
        <authorList>
            <person name="Scannell D.R."/>
            <person name="Frank A.C."/>
            <person name="Conant G.C."/>
            <person name="Byrne K.P."/>
            <person name="Woolfit M."/>
            <person name="Wolfe K.H."/>
        </authorList>
    </citation>
    <scope>NUCLEOTIDE SEQUENCE [LARGE SCALE GENOMIC DNA]</scope>
    <source>
        <strain evidence="3">ATCC 22028 / DSM 70294 / BCRC 21397 / CBS 2163 / NBRC 10782 / NRRL Y-8283 / UCD 57-17</strain>
    </source>
</reference>
<evidence type="ECO:0000313" key="2">
    <source>
        <dbReference type="EMBL" id="EDO15971.1"/>
    </source>
</evidence>
<feature type="region of interest" description="Disordered" evidence="1">
    <location>
        <begin position="1"/>
        <end position="22"/>
    </location>
</feature>
<gene>
    <name evidence="2" type="ORF">Kpol_1044p31</name>
</gene>
<dbReference type="PhylomeDB" id="A7TP61"/>
<evidence type="ECO:0000313" key="3">
    <source>
        <dbReference type="Proteomes" id="UP000000267"/>
    </source>
</evidence>
<name>A7TP61_VANPO</name>
<organism evidence="3">
    <name type="scientific">Vanderwaltozyma polyspora (strain ATCC 22028 / DSM 70294 / BCRC 21397 / CBS 2163 / NBRC 10782 / NRRL Y-8283 / UCD 57-17)</name>
    <name type="common">Kluyveromyces polysporus</name>
    <dbReference type="NCBI Taxonomy" id="436907"/>
    <lineage>
        <taxon>Eukaryota</taxon>
        <taxon>Fungi</taxon>
        <taxon>Dikarya</taxon>
        <taxon>Ascomycota</taxon>
        <taxon>Saccharomycotina</taxon>
        <taxon>Saccharomycetes</taxon>
        <taxon>Saccharomycetales</taxon>
        <taxon>Saccharomycetaceae</taxon>
        <taxon>Vanderwaltozyma</taxon>
    </lineage>
</organism>
<accession>A7TP61</accession>
<dbReference type="InParanoid" id="A7TP61"/>
<dbReference type="RefSeq" id="XP_001643829.1">
    <property type="nucleotide sequence ID" value="XM_001643779.1"/>
</dbReference>
<feature type="compositionally biased region" description="Basic and acidic residues" evidence="1">
    <location>
        <begin position="8"/>
        <end position="21"/>
    </location>
</feature>
<dbReference type="HOGENOM" id="CLU_047747_0_0_1"/>
<dbReference type="Pfam" id="PF17316">
    <property type="entry name" value="Perilipin_2"/>
    <property type="match status" value="1"/>
</dbReference>
<dbReference type="AlphaFoldDB" id="A7TP61"/>
<dbReference type="OMA" id="EAMIPCV"/>
<proteinExistence type="predicted"/>
<feature type="compositionally biased region" description="Basic and acidic residues" evidence="1">
    <location>
        <begin position="352"/>
        <end position="364"/>
    </location>
</feature>
<dbReference type="KEGG" id="vpo:Kpol_1044p31"/>
<dbReference type="FunCoup" id="A7TP61">
    <property type="interactions" value="142"/>
</dbReference>
<feature type="region of interest" description="Disordered" evidence="1">
    <location>
        <begin position="349"/>
        <end position="386"/>
    </location>
</feature>
<sequence length="386" mass="43704">MSFFSRSRSTDSKSRAPDSKSRPIIISIETAASSALRHATGDLRKKKVEKVKAKKVAAPKKVKIRRDPPVRAKKTAAHLRSLPIVQQTQNGLNKLSLTRIVYSETKYTSLKVIDSRFVQFFAPFTIFTDDVMNSGLVLVETLVPSLKTKTYNRLGEEFMFPYNFVATWVSGVAKKGYIAFENNYRKPGHDQLVRYRKFYNKKYINTNGKPLLRGIFDPIFLPANNMFENLTIKFLPIGNKVPSDGFCCEFDRGFALTGNFLVRGATATGRQITSLVSMPFIYMNHMNNVYNDELDKELRVSFRSSIKALGRTNVYLETEAIEAFKNSSTGKLFQNNDAKRITDADTLLSETPKAEENSKVEETKPQPVPLKEYKSKSEESLLIEVA</sequence>
<dbReference type="EMBL" id="DS480438">
    <property type="protein sequence ID" value="EDO15971.1"/>
    <property type="molecule type" value="Genomic_DNA"/>
</dbReference>
<dbReference type="Proteomes" id="UP000000267">
    <property type="component" value="Unassembled WGS sequence"/>
</dbReference>
<dbReference type="OrthoDB" id="376826at2759"/>
<dbReference type="GeneID" id="5544071"/>